<dbReference type="PANTHER" id="PTHR22916:SF51">
    <property type="entry name" value="GLYCOSYLTRANSFERASE EPSH-RELATED"/>
    <property type="match status" value="1"/>
</dbReference>
<dbReference type="Pfam" id="PF00535">
    <property type="entry name" value="Glycos_transf_2"/>
    <property type="match status" value="1"/>
</dbReference>
<sequence>MKISIIIPIYNVADYIERCLLSALNQTYPNVEYILVNDATPDNSMEIVGDILSKHPREKSVKIVHHAENKGLAEARNTGVRSSKGEYVYFLDSDDAIAPDCLETLVKPVDSDQVDFVIGEIQVMGNSRAAYPPLLLKDGIYHGSDCIINAYFRRQWYEMAWNKLIKRSLLVEKKLWFEEGILHEDTLWSFQLAIAAQSMAVTHEPTYIYHIQSNSITQKKSKKNIECFYFVLEKIIQLANDQNLFTTQKNIFPYLENARVYFIKSLLRGKFDKRYIHEQRYQIDTLYKKWVWKSKSRKLEFVLKEFILLLWIFFKY</sequence>
<name>A0A5J4SSS2_9ZZZZ</name>
<dbReference type="Gene3D" id="3.90.550.10">
    <property type="entry name" value="Spore Coat Polysaccharide Biosynthesis Protein SpsA, Chain A"/>
    <property type="match status" value="1"/>
</dbReference>
<proteinExistence type="predicted"/>
<gene>
    <name evidence="4" type="ORF">EZS27_003692</name>
</gene>
<dbReference type="AlphaFoldDB" id="A0A5J4SSS2"/>
<dbReference type="EC" id="2.4.-.-" evidence="4"/>
<keyword evidence="2 4" id="KW-0808">Transferase</keyword>
<evidence type="ECO:0000313" key="4">
    <source>
        <dbReference type="EMBL" id="KAA6348892.1"/>
    </source>
</evidence>
<evidence type="ECO:0000256" key="1">
    <source>
        <dbReference type="ARBA" id="ARBA00022676"/>
    </source>
</evidence>
<dbReference type="PANTHER" id="PTHR22916">
    <property type="entry name" value="GLYCOSYLTRANSFERASE"/>
    <property type="match status" value="1"/>
</dbReference>
<dbReference type="InterPro" id="IPR029044">
    <property type="entry name" value="Nucleotide-diphossugar_trans"/>
</dbReference>
<dbReference type="SUPFAM" id="SSF53448">
    <property type="entry name" value="Nucleotide-diphospho-sugar transferases"/>
    <property type="match status" value="1"/>
</dbReference>
<dbReference type="EMBL" id="SNRY01000058">
    <property type="protein sequence ID" value="KAA6348892.1"/>
    <property type="molecule type" value="Genomic_DNA"/>
</dbReference>
<feature type="domain" description="Glycosyltransferase 2-like" evidence="3">
    <location>
        <begin position="4"/>
        <end position="136"/>
    </location>
</feature>
<dbReference type="CDD" id="cd00761">
    <property type="entry name" value="Glyco_tranf_GTA_type"/>
    <property type="match status" value="1"/>
</dbReference>
<reference evidence="4" key="1">
    <citation type="submission" date="2019-03" db="EMBL/GenBank/DDBJ databases">
        <title>Single cell metagenomics reveals metabolic interactions within the superorganism composed of flagellate Streblomastix strix and complex community of Bacteroidetes bacteria on its surface.</title>
        <authorList>
            <person name="Treitli S.C."/>
            <person name="Kolisko M."/>
            <person name="Husnik F."/>
            <person name="Keeling P."/>
            <person name="Hampl V."/>
        </authorList>
    </citation>
    <scope>NUCLEOTIDE SEQUENCE</scope>
    <source>
        <strain evidence="4">STM</strain>
    </source>
</reference>
<evidence type="ECO:0000259" key="3">
    <source>
        <dbReference type="Pfam" id="PF00535"/>
    </source>
</evidence>
<keyword evidence="1 4" id="KW-0328">Glycosyltransferase</keyword>
<comment type="caution">
    <text evidence="4">The sequence shown here is derived from an EMBL/GenBank/DDBJ whole genome shotgun (WGS) entry which is preliminary data.</text>
</comment>
<evidence type="ECO:0000256" key="2">
    <source>
        <dbReference type="ARBA" id="ARBA00022679"/>
    </source>
</evidence>
<dbReference type="GO" id="GO:0016757">
    <property type="term" value="F:glycosyltransferase activity"/>
    <property type="evidence" value="ECO:0007669"/>
    <property type="project" value="UniProtKB-KW"/>
</dbReference>
<organism evidence="4">
    <name type="scientific">termite gut metagenome</name>
    <dbReference type="NCBI Taxonomy" id="433724"/>
    <lineage>
        <taxon>unclassified sequences</taxon>
        <taxon>metagenomes</taxon>
        <taxon>organismal metagenomes</taxon>
    </lineage>
</organism>
<dbReference type="InterPro" id="IPR001173">
    <property type="entry name" value="Glyco_trans_2-like"/>
</dbReference>
<accession>A0A5J4SSS2</accession>
<protein>
    <submittedName>
        <fullName evidence="4">Putative glycosyltransferase EpsJ</fullName>
        <ecNumber evidence="4">2.4.-.-</ecNumber>
    </submittedName>
</protein>